<keyword evidence="7" id="KW-1185">Reference proteome</keyword>
<dbReference type="SUPFAM" id="SSF102215">
    <property type="entry name" value="Creatininase"/>
    <property type="match status" value="1"/>
</dbReference>
<keyword evidence="3 6" id="KW-0378">Hydrolase</keyword>
<evidence type="ECO:0000313" key="6">
    <source>
        <dbReference type="EMBL" id="MBP1987914.1"/>
    </source>
</evidence>
<dbReference type="AlphaFoldDB" id="A0A8T4H268"/>
<dbReference type="GO" id="GO:0016811">
    <property type="term" value="F:hydrolase activity, acting on carbon-nitrogen (but not peptide) bonds, in linear amides"/>
    <property type="evidence" value="ECO:0007669"/>
    <property type="project" value="TreeGrafter"/>
</dbReference>
<proteinExistence type="predicted"/>
<dbReference type="EC" id="3.5.2.10" evidence="6"/>
<dbReference type="EMBL" id="JAGGLC010000005">
    <property type="protein sequence ID" value="MBP1987914.1"/>
    <property type="molecule type" value="Genomic_DNA"/>
</dbReference>
<gene>
    <name evidence="6" type="ORF">J2753_002424</name>
</gene>
<dbReference type="InterPro" id="IPR024087">
    <property type="entry name" value="Creatininase-like_sf"/>
</dbReference>
<comment type="cofactor">
    <cofactor evidence="1">
        <name>Zn(2+)</name>
        <dbReference type="ChEBI" id="CHEBI:29105"/>
    </cofactor>
</comment>
<dbReference type="GO" id="GO:0047789">
    <property type="term" value="F:creatininase activity"/>
    <property type="evidence" value="ECO:0007669"/>
    <property type="project" value="UniProtKB-EC"/>
</dbReference>
<evidence type="ECO:0000256" key="3">
    <source>
        <dbReference type="ARBA" id="ARBA00022801"/>
    </source>
</evidence>
<keyword evidence="2" id="KW-0479">Metal-binding</keyword>
<name>A0A8T4H268_9EURY</name>
<dbReference type="Gene3D" id="3.40.50.10310">
    <property type="entry name" value="Creatininase"/>
    <property type="match status" value="1"/>
</dbReference>
<dbReference type="GO" id="GO:0009231">
    <property type="term" value="P:riboflavin biosynthetic process"/>
    <property type="evidence" value="ECO:0007669"/>
    <property type="project" value="TreeGrafter"/>
</dbReference>
<dbReference type="PANTHER" id="PTHR35005:SF1">
    <property type="entry name" value="2-AMINO-5-FORMYLAMINO-6-RIBOSYLAMINOPYRIMIDIN-4(3H)-ONE 5'-MONOPHOSPHATE DEFORMYLASE"/>
    <property type="match status" value="1"/>
</dbReference>
<protein>
    <submittedName>
        <fullName evidence="6">Creatinine amidohydrolase</fullName>
        <ecNumber evidence="6">3.5.2.10</ecNumber>
    </submittedName>
</protein>
<dbReference type="OrthoDB" id="46121at2157"/>
<accession>A0A8T4H268</accession>
<feature type="region of interest" description="Disordered" evidence="5">
    <location>
        <begin position="56"/>
        <end position="78"/>
    </location>
</feature>
<dbReference type="Proteomes" id="UP000823736">
    <property type="component" value="Unassembled WGS sequence"/>
</dbReference>
<evidence type="ECO:0000256" key="2">
    <source>
        <dbReference type="ARBA" id="ARBA00022723"/>
    </source>
</evidence>
<sequence>MPETDDDLFKMTWEDAEAAFEDADAALLGTGSIEQHSVHLPVSVDTLRAEHLTEELVDATERSSAANQTQSDDAADEHDLQFVRLPTLPYGMSEHHMNFPGTITLHPQTYQDAIVDIGASLARHGVDRFVIVNCHGGNREPLSQAADRLVREYDLSTHFVHWTDFARERLQEVFGEGWGHAGDHETSVIEHYRPELVKEGKKEPQNAEEMPETATYGYFDRVTDLGGMGDPTNADPEAVAEVIDHGTEQIIEALKDDIDAGW</sequence>
<evidence type="ECO:0000256" key="5">
    <source>
        <dbReference type="SAM" id="MobiDB-lite"/>
    </source>
</evidence>
<dbReference type="GO" id="GO:0046872">
    <property type="term" value="F:metal ion binding"/>
    <property type="evidence" value="ECO:0007669"/>
    <property type="project" value="UniProtKB-KW"/>
</dbReference>
<keyword evidence="4" id="KW-0862">Zinc</keyword>
<comment type="caution">
    <text evidence="6">The sequence shown here is derived from an EMBL/GenBank/DDBJ whole genome shotgun (WGS) entry which is preliminary data.</text>
</comment>
<organism evidence="6 7">
    <name type="scientific">Halolamina salifodinae</name>
    <dbReference type="NCBI Taxonomy" id="1202767"/>
    <lineage>
        <taxon>Archaea</taxon>
        <taxon>Methanobacteriati</taxon>
        <taxon>Methanobacteriota</taxon>
        <taxon>Stenosarchaea group</taxon>
        <taxon>Halobacteria</taxon>
        <taxon>Halobacteriales</taxon>
        <taxon>Haloferacaceae</taxon>
    </lineage>
</organism>
<dbReference type="InterPro" id="IPR003785">
    <property type="entry name" value="Creatininase/forma_Hydrolase"/>
</dbReference>
<evidence type="ECO:0000256" key="1">
    <source>
        <dbReference type="ARBA" id="ARBA00001947"/>
    </source>
</evidence>
<dbReference type="RefSeq" id="WP_209492270.1">
    <property type="nucleotide sequence ID" value="NZ_JAGGLC010000005.1"/>
</dbReference>
<dbReference type="PANTHER" id="PTHR35005">
    <property type="entry name" value="3-DEHYDRO-SCYLLO-INOSOSE HYDROLASE"/>
    <property type="match status" value="1"/>
</dbReference>
<feature type="compositionally biased region" description="Polar residues" evidence="5">
    <location>
        <begin position="62"/>
        <end position="72"/>
    </location>
</feature>
<reference evidence="6" key="1">
    <citation type="submission" date="2021-03" db="EMBL/GenBank/DDBJ databases">
        <title>Genomic Encyclopedia of Type Strains, Phase IV (KMG-IV): sequencing the most valuable type-strain genomes for metagenomic binning, comparative biology and taxonomic classification.</title>
        <authorList>
            <person name="Goeker M."/>
        </authorList>
    </citation>
    <scope>NUCLEOTIDE SEQUENCE</scope>
    <source>
        <strain evidence="6">DSM 26232</strain>
    </source>
</reference>
<evidence type="ECO:0000313" key="7">
    <source>
        <dbReference type="Proteomes" id="UP000823736"/>
    </source>
</evidence>
<dbReference type="Pfam" id="PF02633">
    <property type="entry name" value="Creatininase"/>
    <property type="match status" value="1"/>
</dbReference>
<evidence type="ECO:0000256" key="4">
    <source>
        <dbReference type="ARBA" id="ARBA00022833"/>
    </source>
</evidence>